<keyword evidence="1" id="KW-1133">Transmembrane helix</keyword>
<proteinExistence type="predicted"/>
<protein>
    <submittedName>
        <fullName evidence="2">Membrane protein</fullName>
    </submittedName>
</protein>
<dbReference type="RefSeq" id="WP_003079882.1">
    <property type="nucleotide sequence ID" value="NZ_AEUW02000001.1"/>
</dbReference>
<dbReference type="Proteomes" id="UP000003573">
    <property type="component" value="Unassembled WGS sequence"/>
</dbReference>
<keyword evidence="1" id="KW-0812">Transmembrane</keyword>
<keyword evidence="3" id="KW-1185">Reference proteome</keyword>
<dbReference type="OrthoDB" id="2195257at2"/>
<feature type="transmembrane region" description="Helical" evidence="1">
    <location>
        <begin position="235"/>
        <end position="255"/>
    </location>
</feature>
<organism evidence="2 3">
    <name type="scientific">Streptococcus macacae NCTC 11558</name>
    <dbReference type="NCBI Taxonomy" id="764298"/>
    <lineage>
        <taxon>Bacteria</taxon>
        <taxon>Bacillati</taxon>
        <taxon>Bacillota</taxon>
        <taxon>Bacilli</taxon>
        <taxon>Lactobacillales</taxon>
        <taxon>Streptococcaceae</taxon>
        <taxon>Streptococcus</taxon>
    </lineage>
</organism>
<name>G5JX88_9STRE</name>
<dbReference type="STRING" id="764298.STRMA_1957"/>
<dbReference type="EMBL" id="AEUW02000001">
    <property type="protein sequence ID" value="EHJ52154.1"/>
    <property type="molecule type" value="Genomic_DNA"/>
</dbReference>
<evidence type="ECO:0000313" key="3">
    <source>
        <dbReference type="Proteomes" id="UP000003573"/>
    </source>
</evidence>
<gene>
    <name evidence="2" type="ORF">STRMA_1957</name>
</gene>
<feature type="transmembrane region" description="Helical" evidence="1">
    <location>
        <begin position="120"/>
        <end position="137"/>
    </location>
</feature>
<comment type="caution">
    <text evidence="2">The sequence shown here is derived from an EMBL/GenBank/DDBJ whole genome shotgun (WGS) entry which is preliminary data.</text>
</comment>
<dbReference type="AlphaFoldDB" id="G5JX88"/>
<evidence type="ECO:0000313" key="2">
    <source>
        <dbReference type="EMBL" id="EHJ52154.1"/>
    </source>
</evidence>
<feature type="transmembrane region" description="Helical" evidence="1">
    <location>
        <begin position="49"/>
        <end position="69"/>
    </location>
</feature>
<feature type="transmembrane region" description="Helical" evidence="1">
    <location>
        <begin position="89"/>
        <end position="108"/>
    </location>
</feature>
<reference evidence="2 3" key="1">
    <citation type="journal article" date="2014" name="Int. J. Syst. Evol. Microbiol.">
        <title>Phylogenomics and the dynamic genome evolution of the genus Streptococcus.</title>
        <authorList>
            <consortium name="The Broad Institute Genome Sequencing Platform"/>
            <person name="Richards V.P."/>
            <person name="Palmer S.R."/>
            <person name="Pavinski Bitar P.D."/>
            <person name="Qin X."/>
            <person name="Weinstock G.M."/>
            <person name="Highlander S.K."/>
            <person name="Town C.D."/>
            <person name="Burne R.A."/>
            <person name="Stanhope M.J."/>
        </authorList>
    </citation>
    <scope>NUCLEOTIDE SEQUENCE [LARGE SCALE GENOMIC DNA]</scope>
    <source>
        <strain evidence="2 3">NCTC 11558</strain>
    </source>
</reference>
<sequence>MTKESLFQASFEESLNLEDDGFLQYQLKEQDKKLAKFPKKGYFSLKTRLISLVLTLLFPIGLNFILVPILMVLRDDAENLTIPISKHELLTVEVYFCCLLIWLVFVLIGKRIKRLYLFPYRFHFHTITYLIWLVLEFDLAGIELTLPTLTVWGILIFFMAILLLGYWMFGIKYRSIRKLLYAEKSAITIQNKVAKILSIYGTGILGLAVLIKQFFSIFTSGFSDSLKGLGLLLTWFIANLAIIAMLIFLEFPYFLQAYYKWKYPEEYREWEGKSLEEWYGKKYLKKHPELLKKGLQ</sequence>
<keyword evidence="1" id="KW-0472">Membrane</keyword>
<feature type="transmembrane region" description="Helical" evidence="1">
    <location>
        <begin position="149"/>
        <end position="169"/>
    </location>
</feature>
<evidence type="ECO:0000256" key="1">
    <source>
        <dbReference type="SAM" id="Phobius"/>
    </source>
</evidence>
<feature type="transmembrane region" description="Helical" evidence="1">
    <location>
        <begin position="193"/>
        <end position="215"/>
    </location>
</feature>
<accession>G5JX88</accession>